<feature type="transmembrane region" description="Helical" evidence="5">
    <location>
        <begin position="72"/>
        <end position="92"/>
    </location>
</feature>
<keyword evidence="8" id="KW-1185">Reference proteome</keyword>
<dbReference type="STRING" id="383372.Rcas_1836"/>
<dbReference type="PANTHER" id="PTHR43826:SF3">
    <property type="entry name" value="GLUCOSE-6-PHOSPHATE EXCHANGER SLC37A4"/>
    <property type="match status" value="1"/>
</dbReference>
<dbReference type="Proteomes" id="UP000000263">
    <property type="component" value="Chromosome"/>
</dbReference>
<feature type="transmembrane region" description="Helical" evidence="5">
    <location>
        <begin position="276"/>
        <end position="294"/>
    </location>
</feature>
<feature type="transmembrane region" description="Helical" evidence="5">
    <location>
        <begin position="162"/>
        <end position="181"/>
    </location>
</feature>
<dbReference type="OrthoDB" id="1673995at2"/>
<evidence type="ECO:0000256" key="5">
    <source>
        <dbReference type="SAM" id="Phobius"/>
    </source>
</evidence>
<feature type="transmembrane region" description="Helical" evidence="5">
    <location>
        <begin position="249"/>
        <end position="269"/>
    </location>
</feature>
<dbReference type="RefSeq" id="WP_012120352.1">
    <property type="nucleotide sequence ID" value="NC_009767.1"/>
</dbReference>
<dbReference type="InterPro" id="IPR036259">
    <property type="entry name" value="MFS_trans_sf"/>
</dbReference>
<dbReference type="KEGG" id="rca:Rcas_1836"/>
<sequence length="412" mass="43090">MNRALAVFVFFGIGYFLSNFFRAANAVISGDLMRDLGLSAADLGLMTSLFYAGFAAVQLPLGVALDRIGPRFAVPALMSMTVVGCLLFATATALPQVAVGRTLIGIGMAGNLMGAVKAFSAWFPPQRVATFTSLMVGIGALGALVAATPLAWLNQQFGWRDVFVGSAGVTLLSAGGIVLGTRNAPAGVLWRATSDVPDAGFAWIFRNPHFWRIAPLNLTLLGTTLAVQTLWAGPYLFDTLRLSPVEAGNLILIISAGVAAGYGSCGALADRFGARRVMTVSTLVFLAAQTPLLLPVPLPTIALAITFFLFGFSGAFSLLTLAQVRELFPPYMGGRAVTAVNLFGFGGATAIQWGMGVIISAFVQNDGGRYPVQAYITAFGMALALNVASLVWYLTPVSSGSEKRARAGGVEG</sequence>
<accession>A7NKA7</accession>
<dbReference type="GO" id="GO:0061513">
    <property type="term" value="F:glucose 6-phosphate:phosphate antiporter activity"/>
    <property type="evidence" value="ECO:0007669"/>
    <property type="project" value="TreeGrafter"/>
</dbReference>
<feature type="transmembrane region" description="Helical" evidence="5">
    <location>
        <begin position="216"/>
        <end position="237"/>
    </location>
</feature>
<feature type="transmembrane region" description="Helical" evidence="5">
    <location>
        <begin position="128"/>
        <end position="150"/>
    </location>
</feature>
<dbReference type="SUPFAM" id="SSF103473">
    <property type="entry name" value="MFS general substrate transporter"/>
    <property type="match status" value="1"/>
</dbReference>
<feature type="transmembrane region" description="Helical" evidence="5">
    <location>
        <begin position="300"/>
        <end position="321"/>
    </location>
</feature>
<dbReference type="EMBL" id="CP000804">
    <property type="protein sequence ID" value="ABU57927.1"/>
    <property type="molecule type" value="Genomic_DNA"/>
</dbReference>
<dbReference type="PANTHER" id="PTHR43826">
    <property type="entry name" value="GLUCOSE-6-PHOSPHATE EXCHANGER SLC37A4"/>
    <property type="match status" value="1"/>
</dbReference>
<dbReference type="eggNOG" id="COG2271">
    <property type="taxonomic scope" value="Bacteria"/>
</dbReference>
<dbReference type="Gene3D" id="1.20.1250.20">
    <property type="entry name" value="MFS general substrate transporter like domains"/>
    <property type="match status" value="2"/>
</dbReference>
<dbReference type="Pfam" id="PF07690">
    <property type="entry name" value="MFS_1"/>
    <property type="match status" value="2"/>
</dbReference>
<keyword evidence="3 5" id="KW-1133">Transmembrane helix</keyword>
<feature type="domain" description="Major facilitator superfamily (MFS) profile" evidence="6">
    <location>
        <begin position="7"/>
        <end position="399"/>
    </location>
</feature>
<keyword evidence="2 5" id="KW-0812">Transmembrane</keyword>
<evidence type="ECO:0000256" key="3">
    <source>
        <dbReference type="ARBA" id="ARBA00022989"/>
    </source>
</evidence>
<feature type="transmembrane region" description="Helical" evidence="5">
    <location>
        <begin position="98"/>
        <end position="116"/>
    </location>
</feature>
<evidence type="ECO:0000313" key="7">
    <source>
        <dbReference type="EMBL" id="ABU57927.1"/>
    </source>
</evidence>
<feature type="transmembrane region" description="Helical" evidence="5">
    <location>
        <begin position="375"/>
        <end position="394"/>
    </location>
</feature>
<protein>
    <submittedName>
        <fullName evidence="7">Major facilitator superfamily MFS_1</fullName>
    </submittedName>
</protein>
<dbReference type="InterPro" id="IPR020846">
    <property type="entry name" value="MFS_dom"/>
</dbReference>
<proteinExistence type="predicted"/>
<dbReference type="PROSITE" id="PS50850">
    <property type="entry name" value="MFS"/>
    <property type="match status" value="1"/>
</dbReference>
<dbReference type="InterPro" id="IPR051337">
    <property type="entry name" value="OPA_Antiporter"/>
</dbReference>
<gene>
    <name evidence="7" type="ordered locus">Rcas_1836</name>
</gene>
<evidence type="ECO:0000313" key="8">
    <source>
        <dbReference type="Proteomes" id="UP000000263"/>
    </source>
</evidence>
<dbReference type="InterPro" id="IPR011701">
    <property type="entry name" value="MFS"/>
</dbReference>
<comment type="subcellular location">
    <subcellularLocation>
        <location evidence="1">Cell membrane</location>
        <topology evidence="1">Multi-pass membrane protein</topology>
    </subcellularLocation>
</comment>
<feature type="transmembrane region" description="Helical" evidence="5">
    <location>
        <begin position="342"/>
        <end position="363"/>
    </location>
</feature>
<evidence type="ECO:0000259" key="6">
    <source>
        <dbReference type="PROSITE" id="PS50850"/>
    </source>
</evidence>
<evidence type="ECO:0000256" key="4">
    <source>
        <dbReference type="ARBA" id="ARBA00023136"/>
    </source>
</evidence>
<dbReference type="HOGENOM" id="CLU_001265_62_0_0"/>
<dbReference type="GO" id="GO:0035435">
    <property type="term" value="P:phosphate ion transmembrane transport"/>
    <property type="evidence" value="ECO:0007669"/>
    <property type="project" value="TreeGrafter"/>
</dbReference>
<feature type="transmembrane region" description="Helical" evidence="5">
    <location>
        <begin position="45"/>
        <end position="65"/>
    </location>
</feature>
<name>A7NKA7_ROSCS</name>
<reference evidence="7 8" key="1">
    <citation type="submission" date="2007-08" db="EMBL/GenBank/DDBJ databases">
        <title>Complete sequence of Roseiflexus castenholzii DSM 13941.</title>
        <authorList>
            <consortium name="US DOE Joint Genome Institute"/>
            <person name="Copeland A."/>
            <person name="Lucas S."/>
            <person name="Lapidus A."/>
            <person name="Barry K."/>
            <person name="Glavina del Rio T."/>
            <person name="Dalin E."/>
            <person name="Tice H."/>
            <person name="Pitluck S."/>
            <person name="Thompson L.S."/>
            <person name="Brettin T."/>
            <person name="Bruce D."/>
            <person name="Detter J.C."/>
            <person name="Han C."/>
            <person name="Tapia R."/>
            <person name="Schmutz J."/>
            <person name="Larimer F."/>
            <person name="Land M."/>
            <person name="Hauser L."/>
            <person name="Kyrpides N."/>
            <person name="Mikhailova N."/>
            <person name="Bryant D.A."/>
            <person name="Hanada S."/>
            <person name="Tsukatani Y."/>
            <person name="Richardson P."/>
        </authorList>
    </citation>
    <scope>NUCLEOTIDE SEQUENCE [LARGE SCALE GENOMIC DNA]</scope>
    <source>
        <strain evidence="8">DSM 13941 / HLO8</strain>
    </source>
</reference>
<evidence type="ECO:0000256" key="1">
    <source>
        <dbReference type="ARBA" id="ARBA00004651"/>
    </source>
</evidence>
<organism evidence="7 8">
    <name type="scientific">Roseiflexus castenholzii (strain DSM 13941 / HLO8)</name>
    <dbReference type="NCBI Taxonomy" id="383372"/>
    <lineage>
        <taxon>Bacteria</taxon>
        <taxon>Bacillati</taxon>
        <taxon>Chloroflexota</taxon>
        <taxon>Chloroflexia</taxon>
        <taxon>Chloroflexales</taxon>
        <taxon>Roseiflexineae</taxon>
        <taxon>Roseiflexaceae</taxon>
        <taxon>Roseiflexus</taxon>
    </lineage>
</organism>
<dbReference type="AlphaFoldDB" id="A7NKA7"/>
<dbReference type="GO" id="GO:0005886">
    <property type="term" value="C:plasma membrane"/>
    <property type="evidence" value="ECO:0007669"/>
    <property type="project" value="UniProtKB-SubCell"/>
</dbReference>
<keyword evidence="4 5" id="KW-0472">Membrane</keyword>
<evidence type="ECO:0000256" key="2">
    <source>
        <dbReference type="ARBA" id="ARBA00022692"/>
    </source>
</evidence>